<sequence>MDAKRVARRIGATSLLLAPNVIVYERLQSDFEGGKIFKTFPMVPRELEMFFDFAVDSI</sequence>
<name>A0A2S8SXA4_9BACT</name>
<dbReference type="OrthoDB" id="9804145at2"/>
<evidence type="ECO:0000313" key="2">
    <source>
        <dbReference type="Proteomes" id="UP000237684"/>
    </source>
</evidence>
<keyword evidence="2" id="KW-1185">Reference proteome</keyword>
<dbReference type="InParanoid" id="A0A2S8SXA4"/>
<comment type="caution">
    <text evidence="1">The sequence shown here is derived from an EMBL/GenBank/DDBJ whole genome shotgun (WGS) entry which is preliminary data.</text>
</comment>
<gene>
    <name evidence="1" type="ORF">B1R32_101175</name>
</gene>
<protein>
    <submittedName>
        <fullName evidence="1">Uncharacterized protein</fullName>
    </submittedName>
</protein>
<evidence type="ECO:0000313" key="1">
    <source>
        <dbReference type="EMBL" id="PQV65433.1"/>
    </source>
</evidence>
<proteinExistence type="predicted"/>
<dbReference type="RefSeq" id="WP_157947471.1">
    <property type="nucleotide sequence ID" value="NZ_NIGF01000001.1"/>
</dbReference>
<dbReference type="EMBL" id="NIGF01000001">
    <property type="protein sequence ID" value="PQV65433.1"/>
    <property type="molecule type" value="Genomic_DNA"/>
</dbReference>
<dbReference type="AlphaFoldDB" id="A0A2S8SXA4"/>
<accession>A0A2S8SXA4</accession>
<dbReference type="Proteomes" id="UP000237684">
    <property type="component" value="Unassembled WGS sequence"/>
</dbReference>
<organism evidence="1 2">
    <name type="scientific">Abditibacterium utsteinense</name>
    <dbReference type="NCBI Taxonomy" id="1960156"/>
    <lineage>
        <taxon>Bacteria</taxon>
        <taxon>Pseudomonadati</taxon>
        <taxon>Abditibacteriota</taxon>
        <taxon>Abditibacteriia</taxon>
        <taxon>Abditibacteriales</taxon>
        <taxon>Abditibacteriaceae</taxon>
        <taxon>Abditibacterium</taxon>
    </lineage>
</organism>
<reference evidence="1 2" key="1">
    <citation type="journal article" date="2018" name="Syst. Appl. Microbiol.">
        <title>Abditibacterium utsteinense sp. nov., the first cultivated member of candidate phylum FBP, isolated from ice-free Antarctic soil samples.</title>
        <authorList>
            <person name="Tahon G."/>
            <person name="Tytgat B."/>
            <person name="Lebbe L."/>
            <person name="Carlier A."/>
            <person name="Willems A."/>
        </authorList>
    </citation>
    <scope>NUCLEOTIDE SEQUENCE [LARGE SCALE GENOMIC DNA]</scope>
    <source>
        <strain evidence="1 2">LMG 29911</strain>
    </source>
</reference>